<evidence type="ECO:0000313" key="2">
    <source>
        <dbReference type="Proteomes" id="UP000673821"/>
    </source>
</evidence>
<name>A0ABN7M3P1_9BURK</name>
<comment type="caution">
    <text evidence="1">The sequence shown here is derived from an EMBL/GenBank/DDBJ whole genome shotgun (WGS) entry which is preliminary data.</text>
</comment>
<evidence type="ECO:0008006" key="3">
    <source>
        <dbReference type="Google" id="ProtNLM"/>
    </source>
</evidence>
<organism evidence="1 2">
    <name type="scientific">Paraburkholderia nemoris</name>
    <dbReference type="NCBI Taxonomy" id="2793076"/>
    <lineage>
        <taxon>Bacteria</taxon>
        <taxon>Pseudomonadati</taxon>
        <taxon>Pseudomonadota</taxon>
        <taxon>Betaproteobacteria</taxon>
        <taxon>Burkholderiales</taxon>
        <taxon>Burkholderiaceae</taxon>
        <taxon>Paraburkholderia</taxon>
    </lineage>
</organism>
<dbReference type="Pfam" id="PF13279">
    <property type="entry name" value="4HBT_2"/>
    <property type="match status" value="1"/>
</dbReference>
<dbReference type="Proteomes" id="UP000673821">
    <property type="component" value="Unassembled WGS sequence"/>
</dbReference>
<dbReference type="Gene3D" id="3.10.129.10">
    <property type="entry name" value="Hotdog Thioesterase"/>
    <property type="match status" value="1"/>
</dbReference>
<evidence type="ECO:0000313" key="1">
    <source>
        <dbReference type="EMBL" id="CAE6778899.1"/>
    </source>
</evidence>
<dbReference type="InterPro" id="IPR029069">
    <property type="entry name" value="HotDog_dom_sf"/>
</dbReference>
<dbReference type="PANTHER" id="PTHR31793">
    <property type="entry name" value="4-HYDROXYBENZOYL-COA THIOESTERASE FAMILY MEMBER"/>
    <property type="match status" value="1"/>
</dbReference>
<reference evidence="1 2" key="1">
    <citation type="submission" date="2021-02" db="EMBL/GenBank/DDBJ databases">
        <authorList>
            <person name="Vanwijnsberghe S."/>
        </authorList>
    </citation>
    <scope>NUCLEOTIDE SEQUENCE [LARGE SCALE GENOMIC DNA]</scope>
    <source>
        <strain evidence="1 2">R-69776</strain>
    </source>
</reference>
<gene>
    <name evidence="1" type="ORF">R69776_04211</name>
</gene>
<dbReference type="InterPro" id="IPR050563">
    <property type="entry name" value="4-hydroxybenzoyl-CoA_TE"/>
</dbReference>
<dbReference type="SUPFAM" id="SSF54637">
    <property type="entry name" value="Thioesterase/thiol ester dehydrase-isomerase"/>
    <property type="match status" value="1"/>
</dbReference>
<accession>A0ABN7M3P1</accession>
<dbReference type="RefSeq" id="WP_054033683.1">
    <property type="nucleotide sequence ID" value="NZ_CAJNAW010000005.1"/>
</dbReference>
<keyword evidence="2" id="KW-1185">Reference proteome</keyword>
<dbReference type="CDD" id="cd00586">
    <property type="entry name" value="4HBT"/>
    <property type="match status" value="1"/>
</dbReference>
<dbReference type="PANTHER" id="PTHR31793:SF24">
    <property type="entry name" value="LONG-CHAIN ACYL-COA THIOESTERASE FADM"/>
    <property type="match status" value="1"/>
</dbReference>
<sequence>MAVHVYPCPIRWSDMDVYGVVNNVSFLRLLEEARVDLIWRLGAQNGDAFFSGGSVVVSHAISYRSPLVHQHSPVDIHMWVSEIRAASVTIDYEIKDDETVYAVASTTMAPYSYEGRHLRRIDAREEAFLERFFEDRRAIKV</sequence>
<dbReference type="EMBL" id="CAJNBH010000012">
    <property type="protein sequence ID" value="CAE6778899.1"/>
    <property type="molecule type" value="Genomic_DNA"/>
</dbReference>
<protein>
    <recommendedName>
        <fullName evidence="3">Thioesterase</fullName>
    </recommendedName>
</protein>
<proteinExistence type="predicted"/>
<dbReference type="GeneID" id="97052661"/>